<keyword evidence="8" id="KW-1185">Reference proteome</keyword>
<keyword evidence="5" id="KW-0472">Membrane</keyword>
<protein>
    <recommendedName>
        <fullName evidence="6">RING-type domain-containing protein</fullName>
    </recommendedName>
</protein>
<dbReference type="GO" id="GO:0008270">
    <property type="term" value="F:zinc ion binding"/>
    <property type="evidence" value="ECO:0007669"/>
    <property type="project" value="UniProtKB-KW"/>
</dbReference>
<comment type="caution">
    <text evidence="7">The sequence shown here is derived from an EMBL/GenBank/DDBJ whole genome shotgun (WGS) entry which is preliminary data.</text>
</comment>
<sequence length="630" mass="72748">MVEIELDLQQPHFKEQSVGWLMKAGAALDSYIESVSGKKKTIIDAIFHMPLIGLMIVWATLLPYSESRLLDMPLSLIRFFACVPWILKTHSGLQTLFPAYRDMLVCILASWLSQAVYWILRSHIERQCFQDEFDIKLFKESDDSNLPFLTAVVLISFHLKSCSKWAVLLNFFPIAVMYVPFFTESRLLTEMYYWSVQSLNLNCVDNLYSYYNEVELVRLQKIISKITHQMQNETNEESVRIASERLHHYINLYNQHQSDIYSLMEQSFKHCINLSIVPFIIQLLIVVLASDLEISGFILFYSCVIKSPLNIFSAFGLASLISTIFRYIMHLVFRLVDIESNQLTFGLLHLQIAYGTLALFHDTDFVFIDTNSRQSIFPIIIVWSLSHCICVFLDTVENEILGIVNEGANGQMFKLFRILTTAVIIAVGYIHISTAVANYSILSVGTYMFFTKSSCVVVKSVCLFLSSILLFISHLPSRVQDHAINMSEHMSFIQKCALFVDTAIHLYTRMFCPIMTSWFLLRLPINLFGFVVNLVLAHKDWKNYSFHNNVRAFIDGLPDVLQNNDCSICRTPLEVCKQLPCQHMYHGDCLKRWFRTRIACPLCNAQFEIPQVQSFITNVISNITHRIFRR</sequence>
<feature type="transmembrane region" description="Helical" evidence="5">
    <location>
        <begin position="309"/>
        <end position="329"/>
    </location>
</feature>
<feature type="transmembrane region" description="Helical" evidence="5">
    <location>
        <begin position="514"/>
        <end position="536"/>
    </location>
</feature>
<name>A0A9D4CNG7_DREPO</name>
<dbReference type="Proteomes" id="UP000828390">
    <property type="component" value="Unassembled WGS sequence"/>
</dbReference>
<keyword evidence="5" id="KW-1133">Transmembrane helix</keyword>
<organism evidence="7 8">
    <name type="scientific">Dreissena polymorpha</name>
    <name type="common">Zebra mussel</name>
    <name type="synonym">Mytilus polymorpha</name>
    <dbReference type="NCBI Taxonomy" id="45954"/>
    <lineage>
        <taxon>Eukaryota</taxon>
        <taxon>Metazoa</taxon>
        <taxon>Spiralia</taxon>
        <taxon>Lophotrochozoa</taxon>
        <taxon>Mollusca</taxon>
        <taxon>Bivalvia</taxon>
        <taxon>Autobranchia</taxon>
        <taxon>Heteroconchia</taxon>
        <taxon>Euheterodonta</taxon>
        <taxon>Imparidentia</taxon>
        <taxon>Neoheterodontei</taxon>
        <taxon>Myida</taxon>
        <taxon>Dreissenoidea</taxon>
        <taxon>Dreissenidae</taxon>
        <taxon>Dreissena</taxon>
    </lineage>
</organism>
<reference evidence="7" key="1">
    <citation type="journal article" date="2019" name="bioRxiv">
        <title>The Genome of the Zebra Mussel, Dreissena polymorpha: A Resource for Invasive Species Research.</title>
        <authorList>
            <person name="McCartney M.A."/>
            <person name="Auch B."/>
            <person name="Kono T."/>
            <person name="Mallez S."/>
            <person name="Zhang Y."/>
            <person name="Obille A."/>
            <person name="Becker A."/>
            <person name="Abrahante J.E."/>
            <person name="Garbe J."/>
            <person name="Badalamenti J.P."/>
            <person name="Herman A."/>
            <person name="Mangelson H."/>
            <person name="Liachko I."/>
            <person name="Sullivan S."/>
            <person name="Sone E.D."/>
            <person name="Koren S."/>
            <person name="Silverstein K.A.T."/>
            <person name="Beckman K.B."/>
            <person name="Gohl D.M."/>
        </authorList>
    </citation>
    <scope>NUCLEOTIDE SEQUENCE</scope>
    <source>
        <strain evidence="7">Duluth1</strain>
        <tissue evidence="7">Whole animal</tissue>
    </source>
</reference>
<evidence type="ECO:0000256" key="2">
    <source>
        <dbReference type="ARBA" id="ARBA00022771"/>
    </source>
</evidence>
<feature type="domain" description="RING-type" evidence="6">
    <location>
        <begin position="566"/>
        <end position="604"/>
    </location>
</feature>
<dbReference type="EMBL" id="JAIWYP010000012">
    <property type="protein sequence ID" value="KAH3728673.1"/>
    <property type="molecule type" value="Genomic_DNA"/>
</dbReference>
<gene>
    <name evidence="7" type="ORF">DPMN_054633</name>
</gene>
<evidence type="ECO:0000256" key="3">
    <source>
        <dbReference type="ARBA" id="ARBA00022833"/>
    </source>
</evidence>
<proteinExistence type="predicted"/>
<dbReference type="SUPFAM" id="SSF57850">
    <property type="entry name" value="RING/U-box"/>
    <property type="match status" value="1"/>
</dbReference>
<dbReference type="PROSITE" id="PS50089">
    <property type="entry name" value="ZF_RING_2"/>
    <property type="match status" value="1"/>
</dbReference>
<feature type="transmembrane region" description="Helical" evidence="5">
    <location>
        <begin position="45"/>
        <end position="62"/>
    </location>
</feature>
<evidence type="ECO:0000256" key="1">
    <source>
        <dbReference type="ARBA" id="ARBA00022723"/>
    </source>
</evidence>
<evidence type="ECO:0000313" key="8">
    <source>
        <dbReference type="Proteomes" id="UP000828390"/>
    </source>
</evidence>
<evidence type="ECO:0000259" key="6">
    <source>
        <dbReference type="PROSITE" id="PS50089"/>
    </source>
</evidence>
<dbReference type="InterPro" id="IPR001841">
    <property type="entry name" value="Znf_RING"/>
</dbReference>
<keyword evidence="3" id="KW-0862">Zinc</keyword>
<dbReference type="InterPro" id="IPR013083">
    <property type="entry name" value="Znf_RING/FYVE/PHD"/>
</dbReference>
<reference evidence="7" key="2">
    <citation type="submission" date="2020-11" db="EMBL/GenBank/DDBJ databases">
        <authorList>
            <person name="McCartney M.A."/>
            <person name="Auch B."/>
            <person name="Kono T."/>
            <person name="Mallez S."/>
            <person name="Becker A."/>
            <person name="Gohl D.M."/>
            <person name="Silverstein K.A.T."/>
            <person name="Koren S."/>
            <person name="Bechman K.B."/>
            <person name="Herman A."/>
            <person name="Abrahante J.E."/>
            <person name="Garbe J."/>
        </authorList>
    </citation>
    <scope>NUCLEOTIDE SEQUENCE</scope>
    <source>
        <strain evidence="7">Duluth1</strain>
        <tissue evidence="7">Whole animal</tissue>
    </source>
</reference>
<dbReference type="Pfam" id="PF13639">
    <property type="entry name" value="zf-RING_2"/>
    <property type="match status" value="1"/>
</dbReference>
<dbReference type="OrthoDB" id="6150797at2759"/>
<keyword evidence="2 4" id="KW-0863">Zinc-finger</keyword>
<feature type="transmembrane region" description="Helical" evidence="5">
    <location>
        <begin position="165"/>
        <end position="183"/>
    </location>
</feature>
<feature type="transmembrane region" description="Helical" evidence="5">
    <location>
        <begin position="447"/>
        <end position="472"/>
    </location>
</feature>
<dbReference type="SMART" id="SM00184">
    <property type="entry name" value="RING"/>
    <property type="match status" value="1"/>
</dbReference>
<dbReference type="PANTHER" id="PTHR15710">
    <property type="entry name" value="E3 UBIQUITIN-PROTEIN LIGASE PRAJA"/>
    <property type="match status" value="1"/>
</dbReference>
<accession>A0A9D4CNG7</accession>
<feature type="transmembrane region" description="Helical" evidence="5">
    <location>
        <begin position="99"/>
        <end position="120"/>
    </location>
</feature>
<evidence type="ECO:0000256" key="4">
    <source>
        <dbReference type="PROSITE-ProRule" id="PRU00175"/>
    </source>
</evidence>
<keyword evidence="5" id="KW-0812">Transmembrane</keyword>
<dbReference type="Gene3D" id="3.30.40.10">
    <property type="entry name" value="Zinc/RING finger domain, C3HC4 (zinc finger)"/>
    <property type="match status" value="1"/>
</dbReference>
<evidence type="ECO:0000313" key="7">
    <source>
        <dbReference type="EMBL" id="KAH3728673.1"/>
    </source>
</evidence>
<dbReference type="AlphaFoldDB" id="A0A9D4CNG7"/>
<keyword evidence="1" id="KW-0479">Metal-binding</keyword>
<evidence type="ECO:0000256" key="5">
    <source>
        <dbReference type="SAM" id="Phobius"/>
    </source>
</evidence>
<feature type="transmembrane region" description="Helical" evidence="5">
    <location>
        <begin position="415"/>
        <end position="441"/>
    </location>
</feature>